<keyword evidence="1" id="KW-0472">Membrane</keyword>
<organism evidence="2 3">
    <name type="scientific">Sanguibacter gelidistatuariae</name>
    <dbReference type="NCBI Taxonomy" id="1814289"/>
    <lineage>
        <taxon>Bacteria</taxon>
        <taxon>Bacillati</taxon>
        <taxon>Actinomycetota</taxon>
        <taxon>Actinomycetes</taxon>
        <taxon>Micrococcales</taxon>
        <taxon>Sanguibacteraceae</taxon>
        <taxon>Sanguibacter</taxon>
    </lineage>
</organism>
<dbReference type="OrthoDB" id="4191917at2"/>
<feature type="transmembrane region" description="Helical" evidence="1">
    <location>
        <begin position="6"/>
        <end position="24"/>
    </location>
</feature>
<dbReference type="AlphaFoldDB" id="A0A1G6HKM4"/>
<dbReference type="Proteomes" id="UP000199039">
    <property type="component" value="Unassembled WGS sequence"/>
</dbReference>
<evidence type="ECO:0000256" key="1">
    <source>
        <dbReference type="SAM" id="Phobius"/>
    </source>
</evidence>
<name>A0A1G6HKM4_9MICO</name>
<reference evidence="2 3" key="1">
    <citation type="submission" date="2016-09" db="EMBL/GenBank/DDBJ databases">
        <authorList>
            <person name="Capua I."/>
            <person name="De Benedictis P."/>
            <person name="Joannis T."/>
            <person name="Lombin L.H."/>
            <person name="Cattoli G."/>
        </authorList>
    </citation>
    <scope>NUCLEOTIDE SEQUENCE [LARGE SCALE GENOMIC DNA]</scope>
    <source>
        <strain evidence="2 3">ISLP-3</strain>
    </source>
</reference>
<sequence length="219" mass="23308">MTPEFFVSIAAALFTAGSLVFVGITTSHTKRQADASIAQANSAIEQTSIQRQLREDAAQPYVWADIKSGGASGSTLTIVVGNSGPTVATDVRVQIDPPLTLTEGHDGHEDLDGILRHGIHSIAPGRQMRWRIGEHHGANAVVEAERSTPRTIRVTGRGPFGELTPLEYVVDFGDFCCSFVDEGGSLYRVAEEIKKISSSLTSSVGYVASAVEDLGTPRA</sequence>
<dbReference type="RefSeq" id="WP_093181285.1">
    <property type="nucleotide sequence ID" value="NZ_FMYH01000001.1"/>
</dbReference>
<proteinExistence type="predicted"/>
<evidence type="ECO:0000313" key="2">
    <source>
        <dbReference type="EMBL" id="SDB93996.1"/>
    </source>
</evidence>
<keyword evidence="1" id="KW-1133">Transmembrane helix</keyword>
<keyword evidence="1" id="KW-0812">Transmembrane</keyword>
<keyword evidence="3" id="KW-1185">Reference proteome</keyword>
<evidence type="ECO:0000313" key="3">
    <source>
        <dbReference type="Proteomes" id="UP000199039"/>
    </source>
</evidence>
<protein>
    <submittedName>
        <fullName evidence="2">Uncharacterized protein</fullName>
    </submittedName>
</protein>
<accession>A0A1G6HKM4</accession>
<dbReference type="EMBL" id="FMYH01000001">
    <property type="protein sequence ID" value="SDB93996.1"/>
    <property type="molecule type" value="Genomic_DNA"/>
</dbReference>
<gene>
    <name evidence="2" type="ORF">SAMN05216410_1068</name>
</gene>